<dbReference type="EMBL" id="JAQMPX010000091">
    <property type="protein sequence ID" value="MDB9139257.1"/>
    <property type="molecule type" value="Genomic_DNA"/>
</dbReference>
<dbReference type="Gene3D" id="1.25.40.390">
    <property type="match status" value="1"/>
</dbReference>
<evidence type="ECO:0000313" key="1">
    <source>
        <dbReference type="EMBL" id="MDB9139257.1"/>
    </source>
</evidence>
<dbReference type="Proteomes" id="UP001211522">
    <property type="component" value="Unassembled WGS sequence"/>
</dbReference>
<name>A0AAW6F7Z0_PARDI</name>
<dbReference type="RefSeq" id="WP_272061559.1">
    <property type="nucleotide sequence ID" value="NZ_JAQMPX010000091.1"/>
</dbReference>
<reference evidence="1" key="1">
    <citation type="submission" date="2023-01" db="EMBL/GenBank/DDBJ databases">
        <title>Human gut microbiome strain richness.</title>
        <authorList>
            <person name="Chen-Liaw A."/>
        </authorList>
    </citation>
    <scope>NUCLEOTIDE SEQUENCE</scope>
    <source>
        <strain evidence="1">D35st1_E5_D35t1_190705</strain>
    </source>
</reference>
<protein>
    <submittedName>
        <fullName evidence="1">Uncharacterized protein</fullName>
    </submittedName>
</protein>
<accession>A0AAW6F7Z0</accession>
<sequence>MENATDEFVETISLNPNNTTTDRHVWILFRYAEVLLNYTEAFGLW</sequence>
<comment type="caution">
    <text evidence="1">The sequence shown here is derived from an EMBL/GenBank/DDBJ whole genome shotgun (WGS) entry which is preliminary data.</text>
</comment>
<gene>
    <name evidence="1" type="ORF">PN612_12150</name>
</gene>
<dbReference type="AlphaFoldDB" id="A0AAW6F7Z0"/>
<proteinExistence type="predicted"/>
<evidence type="ECO:0000313" key="2">
    <source>
        <dbReference type="Proteomes" id="UP001211522"/>
    </source>
</evidence>
<organism evidence="1 2">
    <name type="scientific">Parabacteroides distasonis</name>
    <dbReference type="NCBI Taxonomy" id="823"/>
    <lineage>
        <taxon>Bacteria</taxon>
        <taxon>Pseudomonadati</taxon>
        <taxon>Bacteroidota</taxon>
        <taxon>Bacteroidia</taxon>
        <taxon>Bacteroidales</taxon>
        <taxon>Tannerellaceae</taxon>
        <taxon>Parabacteroides</taxon>
    </lineage>
</organism>